<proteinExistence type="predicted"/>
<protein>
    <submittedName>
        <fullName evidence="2">Uncharacterized protein</fullName>
    </submittedName>
</protein>
<reference evidence="2" key="1">
    <citation type="submission" date="2015-07" db="EMBL/GenBank/DDBJ databases">
        <title>Exploring the genomic information of specific uncultured soil bacteria through a new metagenomic library-based strategy.</title>
        <authorList>
            <person name="Liu Y."/>
            <person name="Zhang R."/>
        </authorList>
    </citation>
    <scope>NUCLEOTIDE SEQUENCE</scope>
</reference>
<keyword evidence="1" id="KW-1133">Transmembrane helix</keyword>
<feature type="transmembrane region" description="Helical" evidence="1">
    <location>
        <begin position="26"/>
        <end position="54"/>
    </location>
</feature>
<sequence>MLVLMLLLVNDVRVMGKFVNSRSQNVVAVATTATILILSTAYLGLLLLQFLGLVST</sequence>
<name>A0A166H2F8_9BACT</name>
<evidence type="ECO:0000256" key="1">
    <source>
        <dbReference type="SAM" id="Phobius"/>
    </source>
</evidence>
<evidence type="ECO:0000313" key="2">
    <source>
        <dbReference type="EMBL" id="ANA08030.1"/>
    </source>
</evidence>
<dbReference type="AlphaFoldDB" id="A0A166H2F8"/>
<organism evidence="2">
    <name type="scientific">uncultured bacterium 5G4</name>
    <dbReference type="NCBI Taxonomy" id="1701326"/>
    <lineage>
        <taxon>Bacteria</taxon>
        <taxon>environmental samples</taxon>
    </lineage>
</organism>
<dbReference type="EMBL" id="KT342856">
    <property type="protein sequence ID" value="ANA08030.1"/>
    <property type="molecule type" value="Genomic_DNA"/>
</dbReference>
<gene>
    <name evidence="2" type="ORF">5G4_001</name>
</gene>
<accession>A0A166H2F8</accession>
<keyword evidence="1" id="KW-0472">Membrane</keyword>
<keyword evidence="1" id="KW-0812">Transmembrane</keyword>